<dbReference type="Proteomes" id="UP000885706">
    <property type="component" value="Unassembled WGS sequence"/>
</dbReference>
<reference evidence="1" key="1">
    <citation type="journal article" date="2020" name="mSystems">
        <title>Genome- and Community-Level Interaction Insights into Carbon Utilization and Element Cycling Functions of Hydrothermarchaeota in Hydrothermal Sediment.</title>
        <authorList>
            <person name="Zhou Z."/>
            <person name="Liu Y."/>
            <person name="Xu W."/>
            <person name="Pan J."/>
            <person name="Luo Z.H."/>
            <person name="Li M."/>
        </authorList>
    </citation>
    <scope>NUCLEOTIDE SEQUENCE [LARGE SCALE GENOMIC DNA]</scope>
    <source>
        <strain evidence="1">HyVt-113</strain>
    </source>
</reference>
<comment type="caution">
    <text evidence="1">The sequence shown here is derived from an EMBL/GenBank/DDBJ whole genome shotgun (WGS) entry which is preliminary data.</text>
</comment>
<gene>
    <name evidence="1" type="ORF">ENF30_01915</name>
</gene>
<sequence length="249" mass="28785">MKAEETLRYIFFSDRENMSLLDNKFIMYHAIYMTNPPVLKVVYPLGKTPTELGIQLTKLFLALRCPSYIEKLKNVLDLSGSFIYPVAVGIEYQNLIIRRIKVYMRGILLSSHILCGFLDKIGFSTLSTTIKSIFKYILRGNDLLPKDSYVISFDLYSPEQIDLPIKVDIALPSLDYSDAEANKVILQLLDRLKLDYYPYQIMYNCLCEEEFSKNSLNYHTFVGIGLKPDTHPRVSVYMKPHFSSLRFKG</sequence>
<accession>A0A7V0IA76</accession>
<dbReference type="EMBL" id="DQWQ01000084">
    <property type="protein sequence ID" value="HDD35536.1"/>
    <property type="molecule type" value="Genomic_DNA"/>
</dbReference>
<organism evidence="1">
    <name type="scientific">Desulfofervidus auxilii</name>
    <dbReference type="NCBI Taxonomy" id="1621989"/>
    <lineage>
        <taxon>Bacteria</taxon>
        <taxon>Pseudomonadati</taxon>
        <taxon>Thermodesulfobacteriota</taxon>
        <taxon>Candidatus Desulfofervidia</taxon>
        <taxon>Candidatus Desulfofervidales</taxon>
        <taxon>Candidatus Desulfofervidaceae</taxon>
        <taxon>Candidatus Desulfofervidus</taxon>
    </lineage>
</organism>
<evidence type="ECO:0000313" key="1">
    <source>
        <dbReference type="EMBL" id="HDD35536.1"/>
    </source>
</evidence>
<name>A0A7V0IA76_DESA2</name>
<proteinExistence type="predicted"/>
<protein>
    <submittedName>
        <fullName evidence="1">Uncharacterized protein</fullName>
    </submittedName>
</protein>
<dbReference type="AlphaFoldDB" id="A0A7V0IA76"/>